<evidence type="ECO:0000313" key="1">
    <source>
        <dbReference type="EMBL" id="ALS22057.1"/>
    </source>
</evidence>
<accession>A0A0U2U6R4</accession>
<dbReference type="KEGG" id="pnp:IJ22_16830"/>
<sequence>MEDGKMQLPFSSSVFFDTEVKELYLHIGTVQVSEREPSGSFELSMNGTFPLTVRYKNKDIVIEKARYHDGYLHLKVKKGAPHQDRLEGVYFFIKEYNDQISQNDQLMEKVNSNYKRKQQSIPGSLHPCLQAG</sequence>
<reference evidence="1 2" key="2">
    <citation type="journal article" date="2016" name="Genome Announc.">
        <title>Complete Genome Sequences of Two Interactive Moderate Thermophiles, Paenibacillus napthalenovorans 32O-Y and Paenibacillus sp. 32O-W.</title>
        <authorList>
            <person name="Butler R.R.III."/>
            <person name="Wang J."/>
            <person name="Stark B.C."/>
            <person name="Pombert J.F."/>
        </authorList>
    </citation>
    <scope>NUCLEOTIDE SEQUENCE [LARGE SCALE GENOMIC DNA]</scope>
    <source>
        <strain evidence="1 2">32O-Y</strain>
    </source>
</reference>
<protein>
    <submittedName>
        <fullName evidence="1">Uncharacterized protein</fullName>
    </submittedName>
</protein>
<dbReference type="STRING" id="162209.IJ22_16830"/>
<evidence type="ECO:0000313" key="2">
    <source>
        <dbReference type="Proteomes" id="UP000061660"/>
    </source>
</evidence>
<reference evidence="2" key="1">
    <citation type="submission" date="2015-12" db="EMBL/GenBank/DDBJ databases">
        <title>Complete genome sequences of two moderately thermophilic Paenibacillus species.</title>
        <authorList>
            <person name="Butler R.III."/>
            <person name="Wang J."/>
            <person name="Stark B.C."/>
            <person name="Pombert J.-F."/>
        </authorList>
    </citation>
    <scope>NUCLEOTIDE SEQUENCE [LARGE SCALE GENOMIC DNA]</scope>
    <source>
        <strain evidence="2">32O-Y</strain>
    </source>
</reference>
<proteinExistence type="predicted"/>
<dbReference type="PATRIC" id="fig|162209.4.peg.1782"/>
<organism evidence="1 2">
    <name type="scientific">Paenibacillus naphthalenovorans</name>
    <dbReference type="NCBI Taxonomy" id="162209"/>
    <lineage>
        <taxon>Bacteria</taxon>
        <taxon>Bacillati</taxon>
        <taxon>Bacillota</taxon>
        <taxon>Bacilli</taxon>
        <taxon>Bacillales</taxon>
        <taxon>Paenibacillaceae</taxon>
        <taxon>Paenibacillus</taxon>
    </lineage>
</organism>
<keyword evidence="2" id="KW-1185">Reference proteome</keyword>
<gene>
    <name evidence="1" type="ORF">IJ22_16830</name>
</gene>
<name>A0A0U2U6R4_9BACL</name>
<dbReference type="Proteomes" id="UP000061660">
    <property type="component" value="Chromosome"/>
</dbReference>
<dbReference type="EMBL" id="CP013652">
    <property type="protein sequence ID" value="ALS22057.1"/>
    <property type="molecule type" value="Genomic_DNA"/>
</dbReference>
<dbReference type="AlphaFoldDB" id="A0A0U2U6R4"/>